<comment type="caution">
    <text evidence="2">The sequence shown here is derived from an EMBL/GenBank/DDBJ whole genome shotgun (WGS) entry which is preliminary data.</text>
</comment>
<name>A0ABW2A1T2_9GAMM</name>
<dbReference type="SUPFAM" id="SSF48452">
    <property type="entry name" value="TPR-like"/>
    <property type="match status" value="1"/>
</dbReference>
<feature type="chain" id="PRO_5046321739" evidence="1">
    <location>
        <begin position="26"/>
        <end position="254"/>
    </location>
</feature>
<feature type="signal peptide" evidence="1">
    <location>
        <begin position="1"/>
        <end position="25"/>
    </location>
</feature>
<dbReference type="EMBL" id="JBHSWE010000001">
    <property type="protein sequence ID" value="MFC6671234.1"/>
    <property type="molecule type" value="Genomic_DNA"/>
</dbReference>
<sequence length="254" mass="27567">MRATGWFLLALLLSGCGTTSNFRMAEYRAQEPEPPQPQGYCGERLDASVGVQLSLVRQQRARGQLFSALASLDALADETPTYRLLRADILREMGRFDDAREQYAALADSCLAGQALHGLGRIDAQEQRPSMALARLRAAVTRIPTDADLRNDLGFLLLAMGQDEPARRELLTALELDSGHGAAARNLWFLLLKNNENDAARLLAGRFGWSAQEEQQYRSAVARFTPSMQEPCDEPTLFSGPVDNGSGAGAGAGG</sequence>
<dbReference type="InterPro" id="IPR011990">
    <property type="entry name" value="TPR-like_helical_dom_sf"/>
</dbReference>
<keyword evidence="3" id="KW-1185">Reference proteome</keyword>
<dbReference type="Pfam" id="PF14559">
    <property type="entry name" value="TPR_19"/>
    <property type="match status" value="1"/>
</dbReference>
<evidence type="ECO:0000256" key="1">
    <source>
        <dbReference type="SAM" id="SignalP"/>
    </source>
</evidence>
<reference evidence="3" key="1">
    <citation type="journal article" date="2019" name="Int. J. Syst. Evol. Microbiol.">
        <title>The Global Catalogue of Microorganisms (GCM) 10K type strain sequencing project: providing services to taxonomists for standard genome sequencing and annotation.</title>
        <authorList>
            <consortium name="The Broad Institute Genomics Platform"/>
            <consortium name="The Broad Institute Genome Sequencing Center for Infectious Disease"/>
            <person name="Wu L."/>
            <person name="Ma J."/>
        </authorList>
    </citation>
    <scope>NUCLEOTIDE SEQUENCE [LARGE SCALE GENOMIC DNA]</scope>
    <source>
        <strain evidence="3">NBRC 111756</strain>
    </source>
</reference>
<proteinExistence type="predicted"/>
<protein>
    <submittedName>
        <fullName evidence="2">Tetratricopeptide repeat protein</fullName>
    </submittedName>
</protein>
<keyword evidence="1" id="KW-0732">Signal</keyword>
<evidence type="ECO:0000313" key="2">
    <source>
        <dbReference type="EMBL" id="MFC6671234.1"/>
    </source>
</evidence>
<accession>A0ABW2A1T2</accession>
<evidence type="ECO:0000313" key="3">
    <source>
        <dbReference type="Proteomes" id="UP001596422"/>
    </source>
</evidence>
<dbReference type="PROSITE" id="PS51257">
    <property type="entry name" value="PROKAR_LIPOPROTEIN"/>
    <property type="match status" value="1"/>
</dbReference>
<organism evidence="2 3">
    <name type="scientific">Marinobacterium aestuariivivens</name>
    <dbReference type="NCBI Taxonomy" id="1698799"/>
    <lineage>
        <taxon>Bacteria</taxon>
        <taxon>Pseudomonadati</taxon>
        <taxon>Pseudomonadota</taxon>
        <taxon>Gammaproteobacteria</taxon>
        <taxon>Oceanospirillales</taxon>
        <taxon>Oceanospirillaceae</taxon>
        <taxon>Marinobacterium</taxon>
    </lineage>
</organism>
<dbReference type="Gene3D" id="1.25.40.10">
    <property type="entry name" value="Tetratricopeptide repeat domain"/>
    <property type="match status" value="1"/>
</dbReference>
<gene>
    <name evidence="2" type="ORF">ACFQDL_14985</name>
</gene>
<dbReference type="Proteomes" id="UP001596422">
    <property type="component" value="Unassembled WGS sequence"/>
</dbReference>
<dbReference type="RefSeq" id="WP_379909745.1">
    <property type="nucleotide sequence ID" value="NZ_JBHSWE010000001.1"/>
</dbReference>